<dbReference type="EMBL" id="JAMKOV010000024">
    <property type="protein sequence ID" value="KAI8036034.1"/>
    <property type="molecule type" value="Genomic_DNA"/>
</dbReference>
<accession>A0A9Q0BLP7</accession>
<evidence type="ECO:0000256" key="1">
    <source>
        <dbReference type="SAM" id="MobiDB-lite"/>
    </source>
</evidence>
<dbReference type="Proteomes" id="UP001059596">
    <property type="component" value="Unassembled WGS sequence"/>
</dbReference>
<organism evidence="3 4">
    <name type="scientific">Drosophila gunungcola</name>
    <name type="common">fruit fly</name>
    <dbReference type="NCBI Taxonomy" id="103775"/>
    <lineage>
        <taxon>Eukaryota</taxon>
        <taxon>Metazoa</taxon>
        <taxon>Ecdysozoa</taxon>
        <taxon>Arthropoda</taxon>
        <taxon>Hexapoda</taxon>
        <taxon>Insecta</taxon>
        <taxon>Pterygota</taxon>
        <taxon>Neoptera</taxon>
        <taxon>Endopterygota</taxon>
        <taxon>Diptera</taxon>
        <taxon>Brachycera</taxon>
        <taxon>Muscomorpha</taxon>
        <taxon>Ephydroidea</taxon>
        <taxon>Drosophilidae</taxon>
        <taxon>Drosophila</taxon>
        <taxon>Sophophora</taxon>
    </lineage>
</organism>
<proteinExistence type="predicted"/>
<feature type="region of interest" description="Disordered" evidence="1">
    <location>
        <begin position="132"/>
        <end position="170"/>
    </location>
</feature>
<sequence>MMCGKGFGMILVLLWATAFFSDLSLVSGQTVAPLTSSTSAPPKVEVKPTKPMIVNAPPRKMAQPEPAKSNGSKPLQVTGFITKSGSIYEIEDKDGSIGSIEGRQNDQIVCNYGNVVIYSDVPCDQVKNVRVGEVKPLKEEPAVEATTEKNQSEGEQQAQEQQMGDKRFSP</sequence>
<comment type="caution">
    <text evidence="3">The sequence shown here is derived from an EMBL/GenBank/DDBJ whole genome shotgun (WGS) entry which is preliminary data.</text>
</comment>
<dbReference type="AlphaFoldDB" id="A0A9Q0BLP7"/>
<keyword evidence="2" id="KW-0732">Signal</keyword>
<gene>
    <name evidence="3" type="ORF">M5D96_011128</name>
</gene>
<name>A0A9Q0BLP7_9MUSC</name>
<protein>
    <submittedName>
        <fullName evidence="3">Uncharacterized protein</fullName>
    </submittedName>
</protein>
<keyword evidence="4" id="KW-1185">Reference proteome</keyword>
<reference evidence="3" key="1">
    <citation type="journal article" date="2023" name="Genome Biol. Evol.">
        <title>Long-read-based Genome Assembly of Drosophila gunungcola Reveals Fewer Chemosensory Genes in Flower-breeding Species.</title>
        <authorList>
            <person name="Negi A."/>
            <person name="Liao B.Y."/>
            <person name="Yeh S.D."/>
        </authorList>
    </citation>
    <scope>NUCLEOTIDE SEQUENCE</scope>
    <source>
        <strain evidence="3">Sukarami</strain>
    </source>
</reference>
<evidence type="ECO:0000313" key="4">
    <source>
        <dbReference type="Proteomes" id="UP001059596"/>
    </source>
</evidence>
<evidence type="ECO:0000256" key="2">
    <source>
        <dbReference type="SAM" id="SignalP"/>
    </source>
</evidence>
<feature type="compositionally biased region" description="Basic and acidic residues" evidence="1">
    <location>
        <begin position="132"/>
        <end position="152"/>
    </location>
</feature>
<feature type="chain" id="PRO_5040221632" evidence="2">
    <location>
        <begin position="29"/>
        <end position="170"/>
    </location>
</feature>
<feature type="compositionally biased region" description="Low complexity" evidence="1">
    <location>
        <begin position="153"/>
        <end position="162"/>
    </location>
</feature>
<evidence type="ECO:0000313" key="3">
    <source>
        <dbReference type="EMBL" id="KAI8036034.1"/>
    </source>
</evidence>
<feature type="region of interest" description="Disordered" evidence="1">
    <location>
        <begin position="54"/>
        <end position="75"/>
    </location>
</feature>
<feature type="signal peptide" evidence="2">
    <location>
        <begin position="1"/>
        <end position="28"/>
    </location>
</feature>